<dbReference type="InterPro" id="IPR043502">
    <property type="entry name" value="DNA/RNA_pol_sf"/>
</dbReference>
<dbReference type="GO" id="GO:0003887">
    <property type="term" value="F:DNA-directed DNA polymerase activity"/>
    <property type="evidence" value="ECO:0007669"/>
    <property type="project" value="InterPro"/>
</dbReference>
<feature type="compositionally biased region" description="Basic and acidic residues" evidence="15">
    <location>
        <begin position="781"/>
        <end position="805"/>
    </location>
</feature>
<comment type="similarity">
    <text evidence="2 13">Belongs to the DNA polymerase type-Y family.</text>
</comment>
<evidence type="ECO:0000256" key="12">
    <source>
        <dbReference type="ARBA" id="ARBA00023242"/>
    </source>
</evidence>
<evidence type="ECO:0000256" key="11">
    <source>
        <dbReference type="ARBA" id="ARBA00023204"/>
    </source>
</evidence>
<feature type="region of interest" description="Disordered" evidence="15">
    <location>
        <begin position="252"/>
        <end position="279"/>
    </location>
</feature>
<name>A0A182JB10_ANOAO</name>
<accession>A0A182JB10</accession>
<feature type="compositionally biased region" description="Polar residues" evidence="15">
    <location>
        <begin position="836"/>
        <end position="850"/>
    </location>
</feature>
<comment type="function">
    <text evidence="13">Deoxycytidyl transferase involved in DNA repair. Transfers a dCMP residue from dCTP to the 3'-end of a DNA primer in a template-dependent reaction. May assist in the first step in the bypass of abasic lesions by the insertion of a nucleotide opposite the lesion. Required for normal induction of mutations by physical and chemical agents.</text>
</comment>
<dbReference type="Gene3D" id="1.10.150.20">
    <property type="entry name" value="5' to 3' exonuclease, C-terminal subdomain"/>
    <property type="match status" value="1"/>
</dbReference>
<dbReference type="InterPro" id="IPR025527">
    <property type="entry name" value="HUWE1/Rev1_UBM"/>
</dbReference>
<keyword evidence="5 13" id="KW-0808">Transferase</keyword>
<dbReference type="Pfam" id="PF14377">
    <property type="entry name" value="UBM"/>
    <property type="match status" value="2"/>
</dbReference>
<evidence type="ECO:0000256" key="10">
    <source>
        <dbReference type="ARBA" id="ARBA00023125"/>
    </source>
</evidence>
<feature type="binding site" evidence="14">
    <location>
        <position position="360"/>
    </location>
    <ligand>
        <name>Mg(2+)</name>
        <dbReference type="ChEBI" id="CHEBI:18420"/>
        <label>1</label>
    </ligand>
</feature>
<dbReference type="EnsemblMetazoa" id="AATE014726-RA">
    <property type="protein sequence ID" value="AATE014726-PA.1"/>
    <property type="gene ID" value="AATE014726"/>
</dbReference>
<dbReference type="Gene3D" id="1.20.58.1280">
    <property type="entry name" value="DNA repair protein Rev1, C-terminal domain"/>
    <property type="match status" value="1"/>
</dbReference>
<evidence type="ECO:0000256" key="7">
    <source>
        <dbReference type="ARBA" id="ARBA00022723"/>
    </source>
</evidence>
<proteinExistence type="inferred from homology"/>
<dbReference type="Pfam" id="PF16589">
    <property type="entry name" value="BRCT_2"/>
    <property type="match status" value="1"/>
</dbReference>
<sequence>MKRKEKRESETGFEGWGDYMDAKIAKLEDQYRQSSSNVGEKLSNLFAGISIFVNGYTNPSADELKLIMMQHGGVFHHYKRSNTTYTIASILPDVKVRSITSEIIISPRWVVDCLSEGKILDYSRYLLYTQHKPSQPKLAFSKIQTPLVRGAGNGGRSDADIAKPVPKKDNDPNDISRAECLNVLGMLRHFADQEQSLTNPEKQADQASSTNEDNVSSIETKTEEHAMTCADQTGSEDLKQQALNLSPEVFETSSHEVEDVPIVVPPKVSPQKPASTKQSLTATDPNFLTEFFNNSRLHHIATLGASFKQYVSELREKCTGSFPAREILIDNLPRRTDAHFEGEESDFSGAANQHYIMHIDMDCFFVSVGLRAHPHLRGLPVAVTHSRGSEARVPTHPGQNRALEIELYQKRLGERYKTPDIPIESRLSSIDENNSLSEIASCSYEARRCGVKNGMFVGTALKLCPELKTIPYDFEGYREVAHKLYDTIAQYTLDIEAVSCDEMFVDLTELLRATGVQVMDFVSFVRDEISTATGCACSAGIGANRLQARMATKKAKPNGQFRLRANEAEGYMREIPIADLPGVGPSTSHRLKQMTYVTCADLQTIPKNVLQTEFGKKFGETLYNACRGIDDRPLVYDKGRKSVSVDVNYGIRFSTEQEVDRFMRQLTEEIHRRLVELRQRGKLVTVKLLVRSPEAPVETAKYMGHGLCDIVTKSQPLRQHTDDRSVIEGAVLGLMRTIGTPPSELRGIGIQISKFEGVKGAADNAAGNRLKNMFQKVDKMLPKEPATKSDAGSREEKTVARRPYWEPDDQQPCSSRGLPVEPQTIEVAVREAFQTPSKIIGNSTSTTDASSPRERNITNSPGKSRAAPKGSTRGRRGRPPKWDIATMVSKKGSKQTAQNGLRRFLTAANGDGKPSSSTSHSESEDLPPGLDPDVLAALPDDIRLEAIRDYRRQQLLLANSSKSDTTIMKTPEKGSPMQGLPRREWKTPTTPQAERNDGAEDQKIKIELKFLQALPPELRVEVEKQIELNRDNMVVTCSDPEIDEPLCVTPETSPVRELLESSIQTASNAAPEPPKDSNILRRPTWRQLVEEWVDSTDAPFEYDVQLLADNGKQLVESESLERLYLFLRCLHRLVQAKISCHWHRAYSDIVRPIQERMLAFYGKEMAVQQDCGCFRCNIITIKNTNSPTAEV</sequence>
<dbReference type="PROSITE" id="PS50173">
    <property type="entry name" value="UMUC"/>
    <property type="match status" value="1"/>
</dbReference>
<dbReference type="FunFam" id="3.40.1170.60:FF:000018">
    <property type="entry name" value="DNA repair protein REV1"/>
    <property type="match status" value="1"/>
</dbReference>
<dbReference type="Pfam" id="PF21999">
    <property type="entry name" value="IMS_HHH_1"/>
    <property type="match status" value="1"/>
</dbReference>
<dbReference type="InterPro" id="IPR038401">
    <property type="entry name" value="Rev1_C_sf"/>
</dbReference>
<evidence type="ECO:0000256" key="13">
    <source>
        <dbReference type="PIRNR" id="PIRNR036573"/>
    </source>
</evidence>
<dbReference type="Pfam" id="PF16727">
    <property type="entry name" value="REV1_C"/>
    <property type="match status" value="1"/>
</dbReference>
<feature type="region of interest" description="Disordered" evidence="15">
    <location>
        <begin position="149"/>
        <end position="175"/>
    </location>
</feature>
<keyword evidence="12 13" id="KW-0539">Nucleus</keyword>
<dbReference type="PIRSF" id="PIRSF036573">
    <property type="entry name" value="REV1"/>
    <property type="match status" value="1"/>
</dbReference>
<dbReference type="GO" id="GO:0042276">
    <property type="term" value="P:error-prone translesion synthesis"/>
    <property type="evidence" value="ECO:0007669"/>
    <property type="project" value="InterPro"/>
</dbReference>
<dbReference type="Gene3D" id="6.10.250.1490">
    <property type="match status" value="1"/>
</dbReference>
<comment type="cofactor">
    <cofactor evidence="14">
        <name>Mg(2+)</name>
        <dbReference type="ChEBI" id="CHEBI:18420"/>
    </cofactor>
    <text evidence="14">Binds 2 magnesium ions.</text>
</comment>
<keyword evidence="10 13" id="KW-0238">DNA-binding</keyword>
<evidence type="ECO:0000256" key="14">
    <source>
        <dbReference type="PIRSR" id="PIRSR036573-2"/>
    </source>
</evidence>
<dbReference type="VEuPathDB" id="VectorBase:AATE014726"/>
<feature type="region of interest" description="Disordered" evidence="15">
    <location>
        <begin position="965"/>
        <end position="997"/>
    </location>
</feature>
<dbReference type="GO" id="GO:0046872">
    <property type="term" value="F:metal ion binding"/>
    <property type="evidence" value="ECO:0007669"/>
    <property type="project" value="UniProtKB-KW"/>
</dbReference>
<dbReference type="InterPro" id="IPR053848">
    <property type="entry name" value="IMS_HHH_1"/>
</dbReference>
<feature type="compositionally biased region" description="Low complexity" evidence="15">
    <location>
        <begin position="915"/>
        <end position="934"/>
    </location>
</feature>
<dbReference type="GO" id="GO:0017125">
    <property type="term" value="F:deoxycytidyl transferase activity"/>
    <property type="evidence" value="ECO:0007669"/>
    <property type="project" value="TreeGrafter"/>
</dbReference>
<dbReference type="GO" id="GO:0006281">
    <property type="term" value="P:DNA repair"/>
    <property type="evidence" value="ECO:0007669"/>
    <property type="project" value="UniProtKB-KW"/>
</dbReference>
<dbReference type="FunFam" id="3.40.50.10190:FF:000011">
    <property type="entry name" value="DNA repair protein REV1"/>
    <property type="match status" value="1"/>
</dbReference>
<keyword evidence="7 14" id="KW-0479">Metal-binding</keyword>
<feature type="region of interest" description="Disordered" evidence="15">
    <location>
        <begin position="781"/>
        <end position="818"/>
    </location>
</feature>
<dbReference type="Gene3D" id="3.30.70.270">
    <property type="match status" value="2"/>
</dbReference>
<feature type="compositionally biased region" description="Basic and acidic residues" evidence="15">
    <location>
        <begin position="157"/>
        <end position="175"/>
    </location>
</feature>
<dbReference type="InterPro" id="IPR001126">
    <property type="entry name" value="UmuC"/>
</dbReference>
<evidence type="ECO:0000256" key="3">
    <source>
        <dbReference type="ARBA" id="ARBA00020399"/>
    </source>
</evidence>
<evidence type="ECO:0000256" key="9">
    <source>
        <dbReference type="ARBA" id="ARBA00022842"/>
    </source>
</evidence>
<dbReference type="SUPFAM" id="SSF100879">
    <property type="entry name" value="Lesion bypass DNA polymerase (Y-family), little finger domain"/>
    <property type="match status" value="1"/>
</dbReference>
<evidence type="ECO:0000256" key="5">
    <source>
        <dbReference type="ARBA" id="ARBA00022679"/>
    </source>
</evidence>
<reference evidence="16" key="1">
    <citation type="submission" date="2022-08" db="UniProtKB">
        <authorList>
            <consortium name="EnsemblMetazoa"/>
        </authorList>
    </citation>
    <scope>IDENTIFICATION</scope>
    <source>
        <strain evidence="16">EBRO</strain>
    </source>
</reference>
<dbReference type="CDD" id="cd12145">
    <property type="entry name" value="Rev1_C"/>
    <property type="match status" value="1"/>
</dbReference>
<evidence type="ECO:0000256" key="6">
    <source>
        <dbReference type="ARBA" id="ARBA00022695"/>
    </source>
</evidence>
<dbReference type="SMART" id="SM00292">
    <property type="entry name" value="BRCT"/>
    <property type="match status" value="1"/>
</dbReference>
<feature type="region of interest" description="Disordered" evidence="15">
    <location>
        <begin position="836"/>
        <end position="882"/>
    </location>
</feature>
<dbReference type="PANTHER" id="PTHR45990">
    <property type="entry name" value="DNA REPAIR PROTEIN REV1"/>
    <property type="match status" value="1"/>
</dbReference>
<keyword evidence="9 14" id="KW-0460">Magnesium</keyword>
<dbReference type="Gene3D" id="3.30.1490.100">
    <property type="entry name" value="DNA polymerase, Y-family, little finger domain"/>
    <property type="match status" value="1"/>
</dbReference>
<evidence type="ECO:0000256" key="1">
    <source>
        <dbReference type="ARBA" id="ARBA00004123"/>
    </source>
</evidence>
<keyword evidence="8 13" id="KW-0227">DNA damage</keyword>
<dbReference type="FunFam" id="3.30.1490.100:FF:000001">
    <property type="entry name" value="DNA repair protein REV1"/>
    <property type="match status" value="1"/>
</dbReference>
<dbReference type="STRING" id="41427.A0A182JB10"/>
<dbReference type="Gene3D" id="3.40.1170.60">
    <property type="match status" value="1"/>
</dbReference>
<dbReference type="InterPro" id="IPR036775">
    <property type="entry name" value="DNA_pol_Y-fam_lit_finger_sf"/>
</dbReference>
<dbReference type="CDD" id="cd01701">
    <property type="entry name" value="PolY_Rev1"/>
    <property type="match status" value="1"/>
</dbReference>
<evidence type="ECO:0000256" key="15">
    <source>
        <dbReference type="SAM" id="MobiDB-lite"/>
    </source>
</evidence>
<dbReference type="SUPFAM" id="SSF52113">
    <property type="entry name" value="BRCT domain"/>
    <property type="match status" value="1"/>
</dbReference>
<dbReference type="PANTHER" id="PTHR45990:SF1">
    <property type="entry name" value="DNA REPAIR PROTEIN REV1"/>
    <property type="match status" value="1"/>
</dbReference>
<dbReference type="InterPro" id="IPR043128">
    <property type="entry name" value="Rev_trsase/Diguanyl_cyclase"/>
</dbReference>
<dbReference type="CDD" id="cd17719">
    <property type="entry name" value="BRCT_Rev1"/>
    <property type="match status" value="1"/>
</dbReference>
<feature type="binding site" evidence="14">
    <location>
        <position position="501"/>
    </location>
    <ligand>
        <name>Mg(2+)</name>
        <dbReference type="ChEBI" id="CHEBI:18420"/>
        <label>1</label>
    </ligand>
</feature>
<comment type="subcellular location">
    <subcellularLocation>
        <location evidence="1 13">Nucleus</location>
    </subcellularLocation>
</comment>
<keyword evidence="6 13" id="KW-0548">Nucleotidyltransferase</keyword>
<dbReference type="Pfam" id="PF11799">
    <property type="entry name" value="IMS_C"/>
    <property type="match status" value="1"/>
</dbReference>
<dbReference type="GO" id="GO:0003684">
    <property type="term" value="F:damaged DNA binding"/>
    <property type="evidence" value="ECO:0007669"/>
    <property type="project" value="UniProtKB-UniRule"/>
</dbReference>
<evidence type="ECO:0000256" key="4">
    <source>
        <dbReference type="ARBA" id="ARBA00022634"/>
    </source>
</evidence>
<dbReference type="GO" id="GO:0070987">
    <property type="term" value="P:error-free translesion synthesis"/>
    <property type="evidence" value="ECO:0007669"/>
    <property type="project" value="TreeGrafter"/>
</dbReference>
<dbReference type="AlphaFoldDB" id="A0A182JB10"/>
<feature type="region of interest" description="Disordered" evidence="15">
    <location>
        <begin position="196"/>
        <end position="218"/>
    </location>
</feature>
<dbReference type="GO" id="GO:0005634">
    <property type="term" value="C:nucleus"/>
    <property type="evidence" value="ECO:0007669"/>
    <property type="project" value="UniProtKB-SubCell"/>
</dbReference>
<dbReference type="PROSITE" id="PS50172">
    <property type="entry name" value="BRCT"/>
    <property type="match status" value="1"/>
</dbReference>
<dbReference type="Gene3D" id="6.10.250.1630">
    <property type="match status" value="1"/>
</dbReference>
<dbReference type="SUPFAM" id="SSF56672">
    <property type="entry name" value="DNA/RNA polymerases"/>
    <property type="match status" value="1"/>
</dbReference>
<dbReference type="InterPro" id="IPR036420">
    <property type="entry name" value="BRCT_dom_sf"/>
</dbReference>
<dbReference type="InterPro" id="IPR001357">
    <property type="entry name" value="BRCT_dom"/>
</dbReference>
<dbReference type="InterPro" id="IPR017961">
    <property type="entry name" value="DNA_pol_Y-fam_little_finger"/>
</dbReference>
<dbReference type="InterPro" id="IPR031991">
    <property type="entry name" value="Rev1_C"/>
</dbReference>
<dbReference type="EC" id="2.7.7.-" evidence="13"/>
<dbReference type="InterPro" id="IPR012112">
    <property type="entry name" value="REV1"/>
</dbReference>
<keyword evidence="11 13" id="KW-0234">DNA repair</keyword>
<dbReference type="Pfam" id="PF00817">
    <property type="entry name" value="IMS"/>
    <property type="match status" value="1"/>
</dbReference>
<keyword evidence="4 13" id="KW-0237">DNA synthesis</keyword>
<organism evidence="16">
    <name type="scientific">Anopheles atroparvus</name>
    <name type="common">European mosquito</name>
    <dbReference type="NCBI Taxonomy" id="41427"/>
    <lineage>
        <taxon>Eukaryota</taxon>
        <taxon>Metazoa</taxon>
        <taxon>Ecdysozoa</taxon>
        <taxon>Arthropoda</taxon>
        <taxon>Hexapoda</taxon>
        <taxon>Insecta</taxon>
        <taxon>Pterygota</taxon>
        <taxon>Neoptera</taxon>
        <taxon>Endopterygota</taxon>
        <taxon>Diptera</taxon>
        <taxon>Nematocera</taxon>
        <taxon>Culicoidea</taxon>
        <taxon>Culicidae</taxon>
        <taxon>Anophelinae</taxon>
        <taxon>Anopheles</taxon>
    </lineage>
</organism>
<dbReference type="Gene3D" id="3.40.50.10190">
    <property type="entry name" value="BRCT domain"/>
    <property type="match status" value="1"/>
</dbReference>
<evidence type="ECO:0000256" key="2">
    <source>
        <dbReference type="ARBA" id="ARBA00010945"/>
    </source>
</evidence>
<evidence type="ECO:0000313" key="16">
    <source>
        <dbReference type="EnsemblMetazoa" id="AATE014726-PA.1"/>
    </source>
</evidence>
<evidence type="ECO:0000256" key="8">
    <source>
        <dbReference type="ARBA" id="ARBA00022763"/>
    </source>
</evidence>
<protein>
    <recommendedName>
        <fullName evidence="3 13">DNA repair protein REV1</fullName>
        <ecNumber evidence="13">2.7.7.-</ecNumber>
    </recommendedName>
</protein>
<feature type="binding site" evidence="14">
    <location>
        <position position="502"/>
    </location>
    <ligand>
        <name>Mg(2+)</name>
        <dbReference type="ChEBI" id="CHEBI:18420"/>
        <label>1</label>
    </ligand>
</feature>
<feature type="region of interest" description="Disordered" evidence="15">
    <location>
        <begin position="906"/>
        <end position="934"/>
    </location>
</feature>